<dbReference type="EMBL" id="JAQJAN010000012">
    <property type="protein sequence ID" value="KAJ5716169.1"/>
    <property type="molecule type" value="Genomic_DNA"/>
</dbReference>
<dbReference type="Proteomes" id="UP001215712">
    <property type="component" value="Unassembled WGS sequence"/>
</dbReference>
<gene>
    <name evidence="2" type="ORF">N7493_008080</name>
</gene>
<dbReference type="Gene3D" id="3.30.70.100">
    <property type="match status" value="2"/>
</dbReference>
<evidence type="ECO:0000313" key="3">
    <source>
        <dbReference type="Proteomes" id="UP001215712"/>
    </source>
</evidence>
<evidence type="ECO:0000313" key="2">
    <source>
        <dbReference type="EMBL" id="KAJ5716169.1"/>
    </source>
</evidence>
<dbReference type="SUPFAM" id="SSF54909">
    <property type="entry name" value="Dimeric alpha+beta barrel"/>
    <property type="match status" value="1"/>
</dbReference>
<reference evidence="2" key="2">
    <citation type="submission" date="2023-01" db="EMBL/GenBank/DDBJ databases">
        <authorList>
            <person name="Petersen C."/>
        </authorList>
    </citation>
    <scope>NUCLEOTIDE SEQUENCE</scope>
    <source>
        <strain evidence="2">IBT 17514</strain>
    </source>
</reference>
<dbReference type="InterPro" id="IPR011008">
    <property type="entry name" value="Dimeric_a/b-barrel"/>
</dbReference>
<keyword evidence="3" id="KW-1185">Reference proteome</keyword>
<protein>
    <recommendedName>
        <fullName evidence="1">ABM domain-containing protein</fullName>
    </recommendedName>
</protein>
<dbReference type="InterPro" id="IPR007138">
    <property type="entry name" value="ABM_dom"/>
</dbReference>
<feature type="domain" description="ABM" evidence="1">
    <location>
        <begin position="107"/>
        <end position="199"/>
    </location>
</feature>
<dbReference type="PANTHER" id="PTHR42052">
    <property type="entry name" value="ABM DOMAIN-CONTAINING PROTEIN"/>
    <property type="match status" value="1"/>
</dbReference>
<proteinExistence type="predicted"/>
<sequence length="205" mass="23319">MPITELACLGLKATEPSSTKKDQLKQAQKAQSEYSGYPVRFFRQVEDPAICYIVGEWESVAVHTEEWITSETNQKNLGVLNDDVDITWMFHLDIDLSTSPIPVDAPVIALSRFFVEPAKKDAFGEVFKAGVPYLGAHTAPFAYSGGWRIDKEGDDEEFVLFSGWRTVEDHFAFAGTEAFKEFGKLREMKLFKDAEIKHMRLEEWK</sequence>
<accession>A0AAD6MTD3</accession>
<dbReference type="PROSITE" id="PS51725">
    <property type="entry name" value="ABM"/>
    <property type="match status" value="1"/>
</dbReference>
<dbReference type="PANTHER" id="PTHR42052:SF1">
    <property type="entry name" value="ABM DOMAIN-CONTAINING PROTEIN"/>
    <property type="match status" value="1"/>
</dbReference>
<dbReference type="Pfam" id="PF03992">
    <property type="entry name" value="ABM"/>
    <property type="match status" value="1"/>
</dbReference>
<name>A0AAD6MTD3_9EURO</name>
<evidence type="ECO:0000259" key="1">
    <source>
        <dbReference type="PROSITE" id="PS51725"/>
    </source>
</evidence>
<comment type="caution">
    <text evidence="2">The sequence shown here is derived from an EMBL/GenBank/DDBJ whole genome shotgun (WGS) entry which is preliminary data.</text>
</comment>
<dbReference type="AlphaFoldDB" id="A0AAD6MTD3"/>
<organism evidence="2 3">
    <name type="scientific">Penicillium malachiteum</name>
    <dbReference type="NCBI Taxonomy" id="1324776"/>
    <lineage>
        <taxon>Eukaryota</taxon>
        <taxon>Fungi</taxon>
        <taxon>Dikarya</taxon>
        <taxon>Ascomycota</taxon>
        <taxon>Pezizomycotina</taxon>
        <taxon>Eurotiomycetes</taxon>
        <taxon>Eurotiomycetidae</taxon>
        <taxon>Eurotiales</taxon>
        <taxon>Aspergillaceae</taxon>
        <taxon>Penicillium</taxon>
    </lineage>
</organism>
<reference evidence="2" key="1">
    <citation type="journal article" date="2023" name="IMA Fungus">
        <title>Comparative genomic study of the Penicillium genus elucidates a diverse pangenome and 15 lateral gene transfer events.</title>
        <authorList>
            <person name="Petersen C."/>
            <person name="Sorensen T."/>
            <person name="Nielsen M.R."/>
            <person name="Sondergaard T.E."/>
            <person name="Sorensen J.L."/>
            <person name="Fitzpatrick D.A."/>
            <person name="Frisvad J.C."/>
            <person name="Nielsen K.L."/>
        </authorList>
    </citation>
    <scope>NUCLEOTIDE SEQUENCE</scope>
    <source>
        <strain evidence="2">IBT 17514</strain>
    </source>
</reference>